<organism evidence="1 3">
    <name type="scientific">Trichuris suis</name>
    <name type="common">pig whipworm</name>
    <dbReference type="NCBI Taxonomy" id="68888"/>
    <lineage>
        <taxon>Eukaryota</taxon>
        <taxon>Metazoa</taxon>
        <taxon>Ecdysozoa</taxon>
        <taxon>Nematoda</taxon>
        <taxon>Enoplea</taxon>
        <taxon>Dorylaimia</taxon>
        <taxon>Trichinellida</taxon>
        <taxon>Trichuridae</taxon>
        <taxon>Trichuris</taxon>
    </lineage>
</organism>
<protein>
    <submittedName>
        <fullName evidence="1">Uncharacterized protein</fullName>
    </submittedName>
</protein>
<accession>A0A085MEX3</accession>
<evidence type="ECO:0000313" key="3">
    <source>
        <dbReference type="Proteomes" id="UP000030764"/>
    </source>
</evidence>
<evidence type="ECO:0000313" key="1">
    <source>
        <dbReference type="EMBL" id="KFD55769.1"/>
    </source>
</evidence>
<name>A0A085MEX3_9BILA</name>
<evidence type="ECO:0000313" key="2">
    <source>
        <dbReference type="EMBL" id="KFD67545.1"/>
    </source>
</evidence>
<dbReference type="EMBL" id="KL363198">
    <property type="protein sequence ID" value="KFD55769.1"/>
    <property type="molecule type" value="Genomic_DNA"/>
</dbReference>
<reference evidence="1 3" key="1">
    <citation type="journal article" date="2014" name="Nat. Genet.">
        <title>Genome and transcriptome of the porcine whipworm Trichuris suis.</title>
        <authorList>
            <person name="Jex A.R."/>
            <person name="Nejsum P."/>
            <person name="Schwarz E.M."/>
            <person name="Hu L."/>
            <person name="Young N.D."/>
            <person name="Hall R.S."/>
            <person name="Korhonen P.K."/>
            <person name="Liao S."/>
            <person name="Thamsborg S."/>
            <person name="Xia J."/>
            <person name="Xu P."/>
            <person name="Wang S."/>
            <person name="Scheerlinck J.P."/>
            <person name="Hofmann A."/>
            <person name="Sternberg P.W."/>
            <person name="Wang J."/>
            <person name="Gasser R.B."/>
        </authorList>
    </citation>
    <scope>NUCLEOTIDE SEQUENCE [LARGE SCALE GENOMIC DNA]</scope>
    <source>
        <strain evidence="2">DCEP-RM93F</strain>
        <strain evidence="1">DCEP-RM93M</strain>
    </source>
</reference>
<sequence length="27" mass="3059">MGVWVMRVRMIHVWRAANNCVKGCVAA</sequence>
<gene>
    <name evidence="1" type="ORF">M513_03517</name>
    <name evidence="2" type="ORF">M514_03517</name>
</gene>
<keyword evidence="3" id="KW-1185">Reference proteome</keyword>
<dbReference type="Proteomes" id="UP000030764">
    <property type="component" value="Unassembled WGS sequence"/>
</dbReference>
<dbReference type="EMBL" id="KL367513">
    <property type="protein sequence ID" value="KFD67545.1"/>
    <property type="molecule type" value="Genomic_DNA"/>
</dbReference>
<proteinExistence type="predicted"/>
<dbReference type="Proteomes" id="UP000030758">
    <property type="component" value="Unassembled WGS sequence"/>
</dbReference>
<dbReference type="AlphaFoldDB" id="A0A085MEX3"/>